<reference evidence="1 2" key="1">
    <citation type="submission" date="2006-02" db="EMBL/GenBank/DDBJ databases">
        <authorList>
            <person name="Amann R."/>
            <person name="Ferriera S."/>
            <person name="Johnson J."/>
            <person name="Kravitz S."/>
            <person name="Halpern A."/>
            <person name="Remington K."/>
            <person name="Beeson K."/>
            <person name="Tran B."/>
            <person name="Rogers Y.-H."/>
            <person name="Friedman R."/>
            <person name="Venter J.C."/>
        </authorList>
    </citation>
    <scope>NUCLEOTIDE SEQUENCE [LARGE SCALE GENOMIC DNA]</scope>
    <source>
        <strain evidence="1 2">DSM 3645</strain>
    </source>
</reference>
<organism evidence="1 2">
    <name type="scientific">Blastopirellula marina DSM 3645</name>
    <dbReference type="NCBI Taxonomy" id="314230"/>
    <lineage>
        <taxon>Bacteria</taxon>
        <taxon>Pseudomonadati</taxon>
        <taxon>Planctomycetota</taxon>
        <taxon>Planctomycetia</taxon>
        <taxon>Pirellulales</taxon>
        <taxon>Pirellulaceae</taxon>
        <taxon>Blastopirellula</taxon>
    </lineage>
</organism>
<protein>
    <submittedName>
        <fullName evidence="1">Uncharacterized protein</fullName>
    </submittedName>
</protein>
<proteinExistence type="predicted"/>
<dbReference type="Proteomes" id="UP000004358">
    <property type="component" value="Unassembled WGS sequence"/>
</dbReference>
<dbReference type="Gene3D" id="1.10.10.10">
    <property type="entry name" value="Winged helix-like DNA-binding domain superfamily/Winged helix DNA-binding domain"/>
    <property type="match status" value="1"/>
</dbReference>
<evidence type="ECO:0000313" key="2">
    <source>
        <dbReference type="Proteomes" id="UP000004358"/>
    </source>
</evidence>
<dbReference type="RefSeq" id="WP_002652790.1">
    <property type="nucleotide sequence ID" value="NZ_CH672376.1"/>
</dbReference>
<name>A3ZUY4_9BACT</name>
<comment type="caution">
    <text evidence="1">The sequence shown here is derived from an EMBL/GenBank/DDBJ whole genome shotgun (WGS) entry which is preliminary data.</text>
</comment>
<dbReference type="HOGENOM" id="CLU_1493447_0_0_0"/>
<dbReference type="STRING" id="314230.DSM3645_24465"/>
<dbReference type="AlphaFoldDB" id="A3ZUY4"/>
<dbReference type="InterPro" id="IPR036388">
    <property type="entry name" value="WH-like_DNA-bd_sf"/>
</dbReference>
<evidence type="ECO:0000313" key="1">
    <source>
        <dbReference type="EMBL" id="EAQ79720.1"/>
    </source>
</evidence>
<dbReference type="InterPro" id="IPR009061">
    <property type="entry name" value="DNA-bd_dom_put_sf"/>
</dbReference>
<dbReference type="OrthoDB" id="8410638at2"/>
<sequence length="180" mass="20212">MPKNTNQTDENGEIIVDTQARAAAFFGVNPRTIKEWRRRGAPVIETGIANAPYRYALGAISQWLIAEREAQAAKEAPSASGSDLERQKLQEQVRALQLGNDLRQTKYVRLVNTLVCRKAVEKTFKWSCDKIRNRCESLPSEIVATMPAKYRDDLQEEAAHLIGLILKELKCVSVKTLETA</sequence>
<gene>
    <name evidence="1" type="ORF">DSM3645_24465</name>
</gene>
<dbReference type="EMBL" id="AANZ01000013">
    <property type="protein sequence ID" value="EAQ79720.1"/>
    <property type="molecule type" value="Genomic_DNA"/>
</dbReference>
<accession>A3ZUY4</accession>
<dbReference type="SUPFAM" id="SSF46955">
    <property type="entry name" value="Putative DNA-binding domain"/>
    <property type="match status" value="1"/>
</dbReference>